<keyword evidence="4" id="KW-1185">Reference proteome</keyword>
<dbReference type="OrthoDB" id="9806233at2"/>
<organism evidence="3 4">
    <name type="scientific">Adhaeribacter arboris</name>
    <dbReference type="NCBI Taxonomy" id="2072846"/>
    <lineage>
        <taxon>Bacteria</taxon>
        <taxon>Pseudomonadati</taxon>
        <taxon>Bacteroidota</taxon>
        <taxon>Cytophagia</taxon>
        <taxon>Cytophagales</taxon>
        <taxon>Hymenobacteraceae</taxon>
        <taxon>Adhaeribacter</taxon>
    </lineage>
</organism>
<dbReference type="Pfam" id="PF06439">
    <property type="entry name" value="3keto-disac_hyd"/>
    <property type="match status" value="1"/>
</dbReference>
<protein>
    <submittedName>
        <fullName evidence="3">DUF1080 domain-containing protein</fullName>
    </submittedName>
</protein>
<dbReference type="Proteomes" id="UP000240357">
    <property type="component" value="Unassembled WGS sequence"/>
</dbReference>
<reference evidence="3 4" key="1">
    <citation type="submission" date="2018-03" db="EMBL/GenBank/DDBJ databases">
        <title>Adhaeribacter sp. HMF7605 Genome sequencing and assembly.</title>
        <authorList>
            <person name="Kang H."/>
            <person name="Kang J."/>
            <person name="Cha I."/>
            <person name="Kim H."/>
            <person name="Joh K."/>
        </authorList>
    </citation>
    <scope>NUCLEOTIDE SEQUENCE [LARGE SCALE GENOMIC DNA]</scope>
    <source>
        <strain evidence="3 4">HMF7605</strain>
    </source>
</reference>
<feature type="domain" description="3-keto-alpha-glucoside-1,2-lyase/3-keto-2-hydroxy-glucal hydratase" evidence="2">
    <location>
        <begin position="47"/>
        <end position="246"/>
    </location>
</feature>
<evidence type="ECO:0000256" key="1">
    <source>
        <dbReference type="SAM" id="SignalP"/>
    </source>
</evidence>
<dbReference type="AlphaFoldDB" id="A0A2T2YI21"/>
<accession>A0A2T2YI21</accession>
<gene>
    <name evidence="3" type="ORF">AHMF7605_17395</name>
</gene>
<sequence>MKISLKKVKLLALFALAVSASYAGTLKLRQTTGKSDNTLTAAEKKAGYTLLFDGKTINQFRGFRKENVPASWGVEDGAITLVGKGAGDLITKNQYENYELLLDWKISEGGNSGIIYNVSEDPQYQATYHTGPEMQVLDNEKHPDAKQGKNGNRQAGANYDMIPLSTPAVKPVGQWNHVKLVVNKGHVEHWLNGKKVVEYQLGSPEWQALVKESKFASMPGYGKIKKGHIALQDHGDKVWFKNIKIRTL</sequence>
<evidence type="ECO:0000313" key="3">
    <source>
        <dbReference type="EMBL" id="PSR55154.1"/>
    </source>
</evidence>
<dbReference type="InterPro" id="IPR010496">
    <property type="entry name" value="AL/BT2_dom"/>
</dbReference>
<evidence type="ECO:0000259" key="2">
    <source>
        <dbReference type="Pfam" id="PF06439"/>
    </source>
</evidence>
<proteinExistence type="predicted"/>
<dbReference type="Gene3D" id="2.60.120.560">
    <property type="entry name" value="Exo-inulinase, domain 1"/>
    <property type="match status" value="1"/>
</dbReference>
<comment type="caution">
    <text evidence="3">The sequence shown here is derived from an EMBL/GenBank/DDBJ whole genome shotgun (WGS) entry which is preliminary data.</text>
</comment>
<dbReference type="EMBL" id="PYFT01000001">
    <property type="protein sequence ID" value="PSR55154.1"/>
    <property type="molecule type" value="Genomic_DNA"/>
</dbReference>
<name>A0A2T2YI21_9BACT</name>
<feature type="chain" id="PRO_5015485982" evidence="1">
    <location>
        <begin position="24"/>
        <end position="248"/>
    </location>
</feature>
<dbReference type="RefSeq" id="WP_106931332.1">
    <property type="nucleotide sequence ID" value="NZ_PYFT01000001.1"/>
</dbReference>
<evidence type="ECO:0000313" key="4">
    <source>
        <dbReference type="Proteomes" id="UP000240357"/>
    </source>
</evidence>
<keyword evidence="1" id="KW-0732">Signal</keyword>
<dbReference type="GO" id="GO:0016787">
    <property type="term" value="F:hydrolase activity"/>
    <property type="evidence" value="ECO:0007669"/>
    <property type="project" value="InterPro"/>
</dbReference>
<feature type="signal peptide" evidence="1">
    <location>
        <begin position="1"/>
        <end position="23"/>
    </location>
</feature>